<feature type="domain" description="Luciferase" evidence="2">
    <location>
        <begin position="102"/>
        <end position="164"/>
    </location>
</feature>
<organism evidence="3 4">
    <name type="scientific">Microcella daejeonensis</name>
    <dbReference type="NCBI Taxonomy" id="2994971"/>
    <lineage>
        <taxon>Bacteria</taxon>
        <taxon>Bacillati</taxon>
        <taxon>Actinomycetota</taxon>
        <taxon>Actinomycetes</taxon>
        <taxon>Micrococcales</taxon>
        <taxon>Microbacteriaceae</taxon>
        <taxon>Microcella</taxon>
    </lineage>
</organism>
<evidence type="ECO:0000256" key="1">
    <source>
        <dbReference type="SAM" id="MobiDB-lite"/>
    </source>
</evidence>
<reference evidence="3" key="1">
    <citation type="submission" date="2022-11" db="EMBL/GenBank/DDBJ databases">
        <title>Description of Microcella daejonensis nov. sp, isolated from riverside soil.</title>
        <authorList>
            <person name="Molina K.M."/>
            <person name="Kim S.B."/>
        </authorList>
    </citation>
    <scope>NUCLEOTIDE SEQUENCE</scope>
    <source>
        <strain evidence="3">MMS21-STM12</strain>
    </source>
</reference>
<protein>
    <recommendedName>
        <fullName evidence="2">Luciferase domain-containing protein</fullName>
    </recommendedName>
</protein>
<evidence type="ECO:0000313" key="3">
    <source>
        <dbReference type="EMBL" id="WAB80752.1"/>
    </source>
</evidence>
<evidence type="ECO:0000313" key="4">
    <source>
        <dbReference type="Proteomes" id="UP001164706"/>
    </source>
</evidence>
<dbReference type="Proteomes" id="UP001164706">
    <property type="component" value="Chromosome"/>
</dbReference>
<name>A0A9E8SAL0_9MICO</name>
<accession>A0A9E8SAL0</accession>
<feature type="region of interest" description="Disordered" evidence="1">
    <location>
        <begin position="1"/>
        <end position="38"/>
    </location>
</feature>
<dbReference type="InterPro" id="IPR040841">
    <property type="entry name" value="Luciferase_dom"/>
</dbReference>
<gene>
    <name evidence="3" type="ORF">OVN18_09255</name>
</gene>
<dbReference type="AlphaFoldDB" id="A0A9E8SAL0"/>
<dbReference type="KEGG" id="mdb:OVN18_09255"/>
<dbReference type="Pfam" id="PF17648">
    <property type="entry name" value="Luciferase"/>
    <property type="match status" value="1"/>
</dbReference>
<dbReference type="EMBL" id="CP113089">
    <property type="protein sequence ID" value="WAB80752.1"/>
    <property type="molecule type" value="Genomic_DNA"/>
</dbReference>
<evidence type="ECO:0000259" key="2">
    <source>
        <dbReference type="Pfam" id="PF17648"/>
    </source>
</evidence>
<keyword evidence="4" id="KW-1185">Reference proteome</keyword>
<feature type="compositionally biased region" description="Polar residues" evidence="1">
    <location>
        <begin position="1"/>
        <end position="20"/>
    </location>
</feature>
<proteinExistence type="predicted"/>
<dbReference type="RefSeq" id="WP_267780447.1">
    <property type="nucleotide sequence ID" value="NZ_CP113089.1"/>
</dbReference>
<sequence>MMQTSAARSTHASPTTTTMLARQLPPRPGPVPSLDEQGPLWQRDQRAAPALWVAVWDALRGIPGVIIGPSAMAEPDARAVLVPPVTNPVDGTSFAPRGTPLEPAHLHGPRDTSLHLVLPRDRGAEVIDRGWGVPCPYARFGTELILFAARDDEELAVVASLAREGVLWALRENAVTTFRPSVLATRFAI</sequence>